<protein>
    <submittedName>
        <fullName evidence="5">15-hydroxyprostaglandin dehydrogenase (NAD)</fullName>
    </submittedName>
</protein>
<evidence type="ECO:0000256" key="2">
    <source>
        <dbReference type="ARBA" id="ARBA00022857"/>
    </source>
</evidence>
<dbReference type="CDD" id="cd05323">
    <property type="entry name" value="ADH_SDR_c_like"/>
    <property type="match status" value="1"/>
</dbReference>
<dbReference type="Gene3D" id="3.40.50.720">
    <property type="entry name" value="NAD(P)-binding Rossmann-like Domain"/>
    <property type="match status" value="1"/>
</dbReference>
<comment type="caution">
    <text evidence="5">The sequence shown here is derived from an EMBL/GenBank/DDBJ whole genome shotgun (WGS) entry which is preliminary data.</text>
</comment>
<organism evidence="5 6">
    <name type="scientific">Seiridium unicorne</name>
    <dbReference type="NCBI Taxonomy" id="138068"/>
    <lineage>
        <taxon>Eukaryota</taxon>
        <taxon>Fungi</taxon>
        <taxon>Dikarya</taxon>
        <taxon>Ascomycota</taxon>
        <taxon>Pezizomycotina</taxon>
        <taxon>Sordariomycetes</taxon>
        <taxon>Xylariomycetidae</taxon>
        <taxon>Amphisphaeriales</taxon>
        <taxon>Sporocadaceae</taxon>
        <taxon>Seiridium</taxon>
    </lineage>
</organism>
<dbReference type="Pfam" id="PF00106">
    <property type="entry name" value="adh_short"/>
    <property type="match status" value="1"/>
</dbReference>
<proteinExistence type="inferred from homology"/>
<dbReference type="InterPro" id="IPR020904">
    <property type="entry name" value="Sc_DH/Rdtase_CS"/>
</dbReference>
<reference evidence="5 6" key="1">
    <citation type="journal article" date="2024" name="J. Plant Pathol.">
        <title>Sequence and assembly of the genome of Seiridium unicorne, isolate CBS 538.82, causal agent of cypress canker disease.</title>
        <authorList>
            <person name="Scali E."/>
            <person name="Rocca G.D."/>
            <person name="Danti R."/>
            <person name="Garbelotto M."/>
            <person name="Barberini S."/>
            <person name="Baroncelli R."/>
            <person name="Emiliani G."/>
        </authorList>
    </citation>
    <scope>NUCLEOTIDE SEQUENCE [LARGE SCALE GENOMIC DNA]</scope>
    <source>
        <strain evidence="5 6">BM-138-508</strain>
    </source>
</reference>
<evidence type="ECO:0000313" key="5">
    <source>
        <dbReference type="EMBL" id="KAK9425334.1"/>
    </source>
</evidence>
<dbReference type="Proteomes" id="UP001408356">
    <property type="component" value="Unassembled WGS sequence"/>
</dbReference>
<dbReference type="PROSITE" id="PS00061">
    <property type="entry name" value="ADH_SHORT"/>
    <property type="match status" value="1"/>
</dbReference>
<dbReference type="SUPFAM" id="SSF51735">
    <property type="entry name" value="NAD(P)-binding Rossmann-fold domains"/>
    <property type="match status" value="1"/>
</dbReference>
<evidence type="ECO:0000313" key="6">
    <source>
        <dbReference type="Proteomes" id="UP001408356"/>
    </source>
</evidence>
<dbReference type="EMBL" id="JARVKF010000020">
    <property type="protein sequence ID" value="KAK9425334.1"/>
    <property type="molecule type" value="Genomic_DNA"/>
</dbReference>
<accession>A0ABR2VER9</accession>
<sequence length="281" mass="30742">MSEPVAIVTGAASGMGLAATRHLLGKGYRVVMADINELGSQLSSELGDKTFFHKTDVSSYQDLASLFSQAFRWGGGRVDVLAANAGIDDKQSLYQDSSSMALDENGIPFPLNLKTIQVDLESVFQAAWLFKFYARQGKTAKGGKIIVTASAGSFYAMETNPQYTAAKHGLIGFVRSAGPVMLREDGITVNCFCPGFVMTGICPPEMKEVFPPEHITPMSTIMRAFDMFIEDDTMTGQCLEASLENLYPRLTLPFVNSSQKWIVEDSGIFRENKDAPPMQKF</sequence>
<keyword evidence="3" id="KW-0560">Oxidoreductase</keyword>
<keyword evidence="6" id="KW-1185">Reference proteome</keyword>
<dbReference type="PRINTS" id="PR00081">
    <property type="entry name" value="GDHRDH"/>
</dbReference>
<evidence type="ECO:0000256" key="3">
    <source>
        <dbReference type="ARBA" id="ARBA00023002"/>
    </source>
</evidence>
<name>A0ABR2VER9_9PEZI</name>
<comment type="similarity">
    <text evidence="1 4">Belongs to the short-chain dehydrogenases/reductases (SDR) family.</text>
</comment>
<keyword evidence="2" id="KW-0521">NADP</keyword>
<dbReference type="PRINTS" id="PR00080">
    <property type="entry name" value="SDRFAMILY"/>
</dbReference>
<dbReference type="InterPro" id="IPR036291">
    <property type="entry name" value="NAD(P)-bd_dom_sf"/>
</dbReference>
<dbReference type="InterPro" id="IPR002347">
    <property type="entry name" value="SDR_fam"/>
</dbReference>
<evidence type="ECO:0000256" key="4">
    <source>
        <dbReference type="RuleBase" id="RU000363"/>
    </source>
</evidence>
<gene>
    <name evidence="5" type="ORF">SUNI508_13135</name>
</gene>
<dbReference type="PANTHER" id="PTHR44229:SF4">
    <property type="entry name" value="15-HYDROXYPROSTAGLANDIN DEHYDROGENASE [NAD(+)]"/>
    <property type="match status" value="1"/>
</dbReference>
<dbReference type="PANTHER" id="PTHR44229">
    <property type="entry name" value="15-HYDROXYPROSTAGLANDIN DEHYDROGENASE [NAD(+)]"/>
    <property type="match status" value="1"/>
</dbReference>
<evidence type="ECO:0000256" key="1">
    <source>
        <dbReference type="ARBA" id="ARBA00006484"/>
    </source>
</evidence>